<comment type="similarity">
    <text evidence="2">Belongs to the RRP1 family.</text>
</comment>
<evidence type="ECO:0000313" key="6">
    <source>
        <dbReference type="EMBL" id="PSR80509.1"/>
    </source>
</evidence>
<evidence type="ECO:0000256" key="2">
    <source>
        <dbReference type="ARBA" id="ARBA00006374"/>
    </source>
</evidence>
<dbReference type="STRING" id="2025994.A0A2T3A0B1"/>
<evidence type="ECO:0000256" key="1">
    <source>
        <dbReference type="ARBA" id="ARBA00004123"/>
    </source>
</evidence>
<evidence type="ECO:0000256" key="5">
    <source>
        <dbReference type="SAM" id="MobiDB-lite"/>
    </source>
</evidence>
<keyword evidence="3" id="KW-0698">rRNA processing</keyword>
<proteinExistence type="inferred from homology"/>
<dbReference type="AlphaFoldDB" id="A0A2T3A0B1"/>
<keyword evidence="4" id="KW-0539">Nucleus</keyword>
<feature type="compositionally biased region" description="Basic and acidic residues" evidence="5">
    <location>
        <begin position="143"/>
        <end position="152"/>
    </location>
</feature>
<accession>A0A2T3A0B1</accession>
<dbReference type="Pfam" id="PF05997">
    <property type="entry name" value="Nop52"/>
    <property type="match status" value="1"/>
</dbReference>
<dbReference type="InParanoid" id="A0A2T3A0B1"/>
<organism evidence="6 7">
    <name type="scientific">Coniella lustricola</name>
    <dbReference type="NCBI Taxonomy" id="2025994"/>
    <lineage>
        <taxon>Eukaryota</taxon>
        <taxon>Fungi</taxon>
        <taxon>Dikarya</taxon>
        <taxon>Ascomycota</taxon>
        <taxon>Pezizomycotina</taxon>
        <taxon>Sordariomycetes</taxon>
        <taxon>Sordariomycetidae</taxon>
        <taxon>Diaporthales</taxon>
        <taxon>Schizoparmaceae</taxon>
        <taxon>Coniella</taxon>
    </lineage>
</organism>
<name>A0A2T3A0B1_9PEZI</name>
<evidence type="ECO:0000313" key="7">
    <source>
        <dbReference type="Proteomes" id="UP000241462"/>
    </source>
</evidence>
<dbReference type="EMBL" id="KZ678528">
    <property type="protein sequence ID" value="PSR80509.1"/>
    <property type="molecule type" value="Genomic_DNA"/>
</dbReference>
<reference evidence="6 7" key="1">
    <citation type="journal article" date="2018" name="Mycol. Prog.">
        <title>Coniella lustricola, a new species from submerged detritus.</title>
        <authorList>
            <person name="Raudabaugh D.B."/>
            <person name="Iturriaga T."/>
            <person name="Carver A."/>
            <person name="Mondo S."/>
            <person name="Pangilinan J."/>
            <person name="Lipzen A."/>
            <person name="He G."/>
            <person name="Amirebrahimi M."/>
            <person name="Grigoriev I.V."/>
            <person name="Miller A.N."/>
        </authorList>
    </citation>
    <scope>NUCLEOTIDE SEQUENCE [LARGE SCALE GENOMIC DNA]</scope>
    <source>
        <strain evidence="6 7">B22-T-1</strain>
    </source>
</reference>
<dbReference type="Proteomes" id="UP000241462">
    <property type="component" value="Unassembled WGS sequence"/>
</dbReference>
<dbReference type="GO" id="GO:0030688">
    <property type="term" value="C:preribosome, small subunit precursor"/>
    <property type="evidence" value="ECO:0007669"/>
    <property type="project" value="InterPro"/>
</dbReference>
<feature type="region of interest" description="Disordered" evidence="5">
    <location>
        <begin position="264"/>
        <end position="289"/>
    </location>
</feature>
<evidence type="ECO:0000256" key="4">
    <source>
        <dbReference type="ARBA" id="ARBA00023242"/>
    </source>
</evidence>
<sequence length="289" mass="32901">MASQQKSMPFIKNMASSNRKLREQSLASLRTFLSAKHISSALSTLDILKLWKGLFYALWMCDRPLPQQQLCADLSALIWILPRGDGNAAVVSWLRGFWATMAREWTTGIDVLRMEKFLLLVRRMLGVSFNTTKKNNNSSSNKTKKEDAEAAPRFNAERTEQVLQLLADWPFRAEEESRREEDEEGLMPKLVPVGLKLHVLDIWIDEAEKAGMLLSTTTTKATTSQGTLSGRQVLRRINDLVESMRAETRSTQVRIRSKDALADDRLPWNETQEEESEDGDEDVWRGLGD</sequence>
<feature type="region of interest" description="Disordered" evidence="5">
    <location>
        <begin position="132"/>
        <end position="152"/>
    </location>
</feature>
<feature type="compositionally biased region" description="Acidic residues" evidence="5">
    <location>
        <begin position="271"/>
        <end position="281"/>
    </location>
</feature>
<dbReference type="PANTHER" id="PTHR13026">
    <property type="entry name" value="NNP-1 PROTEIN NOVEL NUCLEAR PROTEIN 1 NOP52"/>
    <property type="match status" value="1"/>
</dbReference>
<protein>
    <submittedName>
        <fullName evidence="6">Nucleolar protein,Nop52-domain-containing protein</fullName>
    </submittedName>
</protein>
<comment type="subcellular location">
    <subcellularLocation>
        <location evidence="1">Nucleus</location>
    </subcellularLocation>
</comment>
<gene>
    <name evidence="6" type="ORF">BD289DRAFT_394592</name>
</gene>
<dbReference type="InterPro" id="IPR010301">
    <property type="entry name" value="RRP1"/>
</dbReference>
<dbReference type="PANTHER" id="PTHR13026:SF0">
    <property type="entry name" value="RIBOSOMAL RNA PROCESSING 1B"/>
    <property type="match status" value="1"/>
</dbReference>
<evidence type="ECO:0000256" key="3">
    <source>
        <dbReference type="ARBA" id="ARBA00022552"/>
    </source>
</evidence>
<dbReference type="GO" id="GO:0005634">
    <property type="term" value="C:nucleus"/>
    <property type="evidence" value="ECO:0007669"/>
    <property type="project" value="UniProtKB-SubCell"/>
</dbReference>
<dbReference type="OrthoDB" id="2019504at2759"/>
<dbReference type="GO" id="GO:0006364">
    <property type="term" value="P:rRNA processing"/>
    <property type="evidence" value="ECO:0007669"/>
    <property type="project" value="UniProtKB-KW"/>
</dbReference>
<keyword evidence="7" id="KW-1185">Reference proteome</keyword>
<feature type="compositionally biased region" description="Low complexity" evidence="5">
    <location>
        <begin position="132"/>
        <end position="141"/>
    </location>
</feature>